<dbReference type="AlphaFoldDB" id="B5VZ76"/>
<feature type="signal peptide" evidence="1">
    <location>
        <begin position="1"/>
        <end position="29"/>
    </location>
</feature>
<name>B5VZ76_LIMMA</name>
<organism evidence="3 4">
    <name type="scientific">Limnospira maxima CS-328</name>
    <dbReference type="NCBI Taxonomy" id="513049"/>
    <lineage>
        <taxon>Bacteria</taxon>
        <taxon>Bacillati</taxon>
        <taxon>Cyanobacteriota</taxon>
        <taxon>Cyanophyceae</taxon>
        <taxon>Oscillatoriophycideae</taxon>
        <taxon>Oscillatoriales</taxon>
        <taxon>Sirenicapillariaceae</taxon>
        <taxon>Limnospira</taxon>
    </lineage>
</organism>
<evidence type="ECO:0000259" key="2">
    <source>
        <dbReference type="Pfam" id="PF07589"/>
    </source>
</evidence>
<feature type="chain" id="PRO_5002839503" description="Ice-binding protein C-terminal domain-containing protein" evidence="1">
    <location>
        <begin position="30"/>
        <end position="289"/>
    </location>
</feature>
<keyword evidence="1" id="KW-0732">Signal</keyword>
<evidence type="ECO:0000313" key="3">
    <source>
        <dbReference type="EMBL" id="EDZ95548.1"/>
    </source>
</evidence>
<dbReference type="NCBIfam" id="TIGR02595">
    <property type="entry name" value="PEP_CTERM"/>
    <property type="match status" value="1"/>
</dbReference>
<accession>B5VZ76</accession>
<dbReference type="InterPro" id="IPR013424">
    <property type="entry name" value="Ice-binding_C"/>
</dbReference>
<dbReference type="NCBIfam" id="NF041930">
    <property type="entry name" value="Xrt_dep_XDD3"/>
    <property type="match status" value="1"/>
</dbReference>
<sequence length="289" mass="30237" precursor="true">MKSNYAKTLIGSAIAATCMIAATATTATAGQFHNGWNYAIDAIGDGSGGAQYDIYGMATMQTSDTIWVALTGGTPLAGVNTIDATSGVIGWGDLFFNFTGDDFLTASQNNALFGVRFAETNDSGASELGVYSNVRAKSVTSINNGYKSLQHYYDYGFYRPNTMGTDIATIQEAYDYFGRTTSIDNVIASGNLVGGINMHSQQELLNAGLDFGNFNRAGTHTFGFSFSKSLIGSGDYLASLFLECGNDGVALAGNILPPPASVPEPGTLAGLALLGVTFMGSKVRKGQKA</sequence>
<keyword evidence="4" id="KW-1185">Reference proteome</keyword>
<feature type="domain" description="Ice-binding protein C-terminal" evidence="2">
    <location>
        <begin position="261"/>
        <end position="280"/>
    </location>
</feature>
<gene>
    <name evidence="3" type="ORF">AmaxDRAFT_1818</name>
</gene>
<dbReference type="Pfam" id="PF07589">
    <property type="entry name" value="PEP-CTERM"/>
    <property type="match status" value="1"/>
</dbReference>
<comment type="caution">
    <text evidence="3">The sequence shown here is derived from an EMBL/GenBank/DDBJ whole genome shotgun (WGS) entry which is preliminary data.</text>
</comment>
<dbReference type="RefSeq" id="WP_006668908.1">
    <property type="nucleotide sequence ID" value="NZ_ABYK01000010.1"/>
</dbReference>
<evidence type="ECO:0000313" key="4">
    <source>
        <dbReference type="Proteomes" id="UP000004061"/>
    </source>
</evidence>
<reference evidence="3 4" key="1">
    <citation type="journal article" date="2011" name="Appl. Environ. Microbiol.">
        <title>Contribution of a Sodium Ion Gradient to Energy Conservation during Fermentation in the Cyanobacterium Arthrospira (Spirulina) maxima CS-328.</title>
        <authorList>
            <person name="Carrieri D."/>
            <person name="Ananyev G."/>
            <person name="Lenz O."/>
            <person name="Bryant D.A."/>
            <person name="Dismukes G.C."/>
        </authorList>
    </citation>
    <scope>NUCLEOTIDE SEQUENCE [LARGE SCALE GENOMIC DNA]</scope>
    <source>
        <strain evidence="3 4">CS-328</strain>
    </source>
</reference>
<evidence type="ECO:0000256" key="1">
    <source>
        <dbReference type="SAM" id="SignalP"/>
    </source>
</evidence>
<proteinExistence type="predicted"/>
<protein>
    <recommendedName>
        <fullName evidence="2">Ice-binding protein C-terminal domain-containing protein</fullName>
    </recommendedName>
</protein>
<dbReference type="EMBL" id="ABYK01000010">
    <property type="protein sequence ID" value="EDZ95548.1"/>
    <property type="molecule type" value="Genomic_DNA"/>
</dbReference>
<dbReference type="Proteomes" id="UP000004061">
    <property type="component" value="Unassembled WGS sequence"/>
</dbReference>